<dbReference type="EMBL" id="CM035435">
    <property type="protein sequence ID" value="KAH7289507.1"/>
    <property type="molecule type" value="Genomic_DNA"/>
</dbReference>
<evidence type="ECO:0000313" key="1">
    <source>
        <dbReference type="EMBL" id="KAH7289507.1"/>
    </source>
</evidence>
<gene>
    <name evidence="1" type="ORF">KP509_30G006000</name>
</gene>
<accession>A0A8T2R0B4</accession>
<organism evidence="1 2">
    <name type="scientific">Ceratopteris richardii</name>
    <name type="common">Triangle waterfern</name>
    <dbReference type="NCBI Taxonomy" id="49495"/>
    <lineage>
        <taxon>Eukaryota</taxon>
        <taxon>Viridiplantae</taxon>
        <taxon>Streptophyta</taxon>
        <taxon>Embryophyta</taxon>
        <taxon>Tracheophyta</taxon>
        <taxon>Polypodiopsida</taxon>
        <taxon>Polypodiidae</taxon>
        <taxon>Polypodiales</taxon>
        <taxon>Pteridineae</taxon>
        <taxon>Pteridaceae</taxon>
        <taxon>Parkerioideae</taxon>
        <taxon>Ceratopteris</taxon>
    </lineage>
</organism>
<protein>
    <submittedName>
        <fullName evidence="1">Uncharacterized protein</fullName>
    </submittedName>
</protein>
<dbReference type="AlphaFoldDB" id="A0A8T2R0B4"/>
<reference evidence="1" key="1">
    <citation type="submission" date="2021-08" db="EMBL/GenBank/DDBJ databases">
        <title>WGS assembly of Ceratopteris richardii.</title>
        <authorList>
            <person name="Marchant D.B."/>
            <person name="Chen G."/>
            <person name="Jenkins J."/>
            <person name="Shu S."/>
            <person name="Leebens-Mack J."/>
            <person name="Grimwood J."/>
            <person name="Schmutz J."/>
            <person name="Soltis P."/>
            <person name="Soltis D."/>
            <person name="Chen Z.-H."/>
        </authorList>
    </citation>
    <scope>NUCLEOTIDE SEQUENCE</scope>
    <source>
        <strain evidence="1">Whitten #5841</strain>
        <tissue evidence="1">Leaf</tissue>
    </source>
</reference>
<proteinExistence type="predicted"/>
<evidence type="ECO:0000313" key="2">
    <source>
        <dbReference type="Proteomes" id="UP000825935"/>
    </source>
</evidence>
<sequence>MNNRVCGICIHGYKSGLESFPKSFQIFCCDVPYNNGEYEEARSISFAAFCEQRVSSCKFVSALDPDYPIVAYRIYKANAHVSAQTQAAAMAT</sequence>
<name>A0A8T2R0B4_CERRI</name>
<keyword evidence="2" id="KW-1185">Reference proteome</keyword>
<comment type="caution">
    <text evidence="1">The sequence shown here is derived from an EMBL/GenBank/DDBJ whole genome shotgun (WGS) entry which is preliminary data.</text>
</comment>
<dbReference type="Proteomes" id="UP000825935">
    <property type="component" value="Chromosome 30"/>
</dbReference>